<dbReference type="InterPro" id="IPR050229">
    <property type="entry name" value="GlpE_sulfurtransferase"/>
</dbReference>
<feature type="domain" description="Rhodanese" evidence="1">
    <location>
        <begin position="15"/>
        <end position="111"/>
    </location>
</feature>
<organism evidence="2 3">
    <name type="scientific">Natribaculum luteum</name>
    <dbReference type="NCBI Taxonomy" id="1586232"/>
    <lineage>
        <taxon>Archaea</taxon>
        <taxon>Methanobacteriati</taxon>
        <taxon>Methanobacteriota</taxon>
        <taxon>Stenosarchaea group</taxon>
        <taxon>Halobacteria</taxon>
        <taxon>Halobacteriales</taxon>
        <taxon>Natrialbaceae</taxon>
        <taxon>Natribaculum</taxon>
    </lineage>
</organism>
<dbReference type="PANTHER" id="PTHR43031:SF16">
    <property type="entry name" value="OXIDOREDUCTASE"/>
    <property type="match status" value="1"/>
</dbReference>
<name>A0ABD5P452_9EURY</name>
<comment type="caution">
    <text evidence="2">The sequence shown here is derived from an EMBL/GenBank/DDBJ whole genome shotgun (WGS) entry which is preliminary data.</text>
</comment>
<accession>A0ABD5P452</accession>
<sequence length="122" mass="13833">MSKIRPPELDDRLSRGDGPFVLDVRPRESYQQYHIDGSHNVPVYGDLRRGDDDALRRRLDEIPDDEPVVTVCKAGVVARKATSVLEDEGYDATTLAGGIRGWKGYENETIGYRLKSLLWRVM</sequence>
<dbReference type="InterPro" id="IPR001763">
    <property type="entry name" value="Rhodanese-like_dom"/>
</dbReference>
<evidence type="ECO:0000313" key="3">
    <source>
        <dbReference type="Proteomes" id="UP001595821"/>
    </source>
</evidence>
<dbReference type="InterPro" id="IPR036873">
    <property type="entry name" value="Rhodanese-like_dom_sf"/>
</dbReference>
<dbReference type="GeneID" id="71854117"/>
<dbReference type="SUPFAM" id="SSF52821">
    <property type="entry name" value="Rhodanese/Cell cycle control phosphatase"/>
    <property type="match status" value="1"/>
</dbReference>
<evidence type="ECO:0000313" key="2">
    <source>
        <dbReference type="EMBL" id="MFC4248701.1"/>
    </source>
</evidence>
<dbReference type="Pfam" id="PF00581">
    <property type="entry name" value="Rhodanese"/>
    <property type="match status" value="1"/>
</dbReference>
<reference evidence="2 3" key="1">
    <citation type="journal article" date="2014" name="Int. J. Syst. Evol. Microbiol.">
        <title>Complete genome sequence of Corynebacterium casei LMG S-19264T (=DSM 44701T), isolated from a smear-ripened cheese.</title>
        <authorList>
            <consortium name="US DOE Joint Genome Institute (JGI-PGF)"/>
            <person name="Walter F."/>
            <person name="Albersmeier A."/>
            <person name="Kalinowski J."/>
            <person name="Ruckert C."/>
        </authorList>
    </citation>
    <scope>NUCLEOTIDE SEQUENCE [LARGE SCALE GENOMIC DNA]</scope>
    <source>
        <strain evidence="2 3">IBRC-M 10912</strain>
    </source>
</reference>
<dbReference type="RefSeq" id="WP_246966210.1">
    <property type="nucleotide sequence ID" value="NZ_CP095397.1"/>
</dbReference>
<dbReference type="PROSITE" id="PS50206">
    <property type="entry name" value="RHODANESE_3"/>
    <property type="match status" value="1"/>
</dbReference>
<dbReference type="Gene3D" id="3.40.250.10">
    <property type="entry name" value="Rhodanese-like domain"/>
    <property type="match status" value="1"/>
</dbReference>
<gene>
    <name evidence="2" type="ORF">ACFOZ7_17510</name>
</gene>
<dbReference type="SMART" id="SM00450">
    <property type="entry name" value="RHOD"/>
    <property type="match status" value="1"/>
</dbReference>
<proteinExistence type="predicted"/>
<protein>
    <submittedName>
        <fullName evidence="2">Rhodanese-like domain-containing protein</fullName>
    </submittedName>
</protein>
<dbReference type="EMBL" id="JBHSDJ010000126">
    <property type="protein sequence ID" value="MFC4248701.1"/>
    <property type="molecule type" value="Genomic_DNA"/>
</dbReference>
<evidence type="ECO:0000259" key="1">
    <source>
        <dbReference type="PROSITE" id="PS50206"/>
    </source>
</evidence>
<dbReference type="CDD" id="cd00158">
    <property type="entry name" value="RHOD"/>
    <property type="match status" value="1"/>
</dbReference>
<dbReference type="PANTHER" id="PTHR43031">
    <property type="entry name" value="FAD-DEPENDENT OXIDOREDUCTASE"/>
    <property type="match status" value="1"/>
</dbReference>
<dbReference type="Proteomes" id="UP001595821">
    <property type="component" value="Unassembled WGS sequence"/>
</dbReference>
<dbReference type="AlphaFoldDB" id="A0ABD5P452"/>